<dbReference type="PROSITE" id="PS51498">
    <property type="entry name" value="MABP"/>
    <property type="match status" value="1"/>
</dbReference>
<evidence type="ECO:0000259" key="16">
    <source>
        <dbReference type="PROSITE" id="PS51498"/>
    </source>
</evidence>
<gene>
    <name evidence="18" type="primary">MVB12A</name>
</gene>
<dbReference type="PANTHER" id="PTHR31612">
    <property type="entry name" value="MULTIVESICULAR BODY SUBUNIT 12A"/>
    <property type="match status" value="1"/>
</dbReference>
<evidence type="ECO:0000256" key="11">
    <source>
        <dbReference type="ARBA" id="ARBA00033002"/>
    </source>
</evidence>
<name>A0ABM5FPR3_9SAUR</name>
<dbReference type="InterPro" id="IPR040335">
    <property type="entry name" value="MVB12A"/>
</dbReference>
<accession>A0ABM5FPR3</accession>
<dbReference type="Pfam" id="PF10240">
    <property type="entry name" value="DUF2464"/>
    <property type="match status" value="1"/>
</dbReference>
<evidence type="ECO:0000256" key="4">
    <source>
        <dbReference type="ARBA" id="ARBA00017653"/>
    </source>
</evidence>
<keyword evidence="17" id="KW-1185">Reference proteome</keyword>
<feature type="signal peptide" evidence="14">
    <location>
        <begin position="1"/>
        <end position="17"/>
    </location>
</feature>
<keyword evidence="7" id="KW-0967">Endosome</keyword>
<dbReference type="Proteomes" id="UP001652642">
    <property type="component" value="Chromosome 2"/>
</dbReference>
<evidence type="ECO:0000256" key="3">
    <source>
        <dbReference type="ARBA" id="ARBA00010432"/>
    </source>
</evidence>
<feature type="compositionally biased region" description="Gly residues" evidence="13">
    <location>
        <begin position="268"/>
        <end position="281"/>
    </location>
</feature>
<sequence>MAAPLTGLAWTSSSVAAAGWTPLTSTVEGAPANFGKGFAQKSGYYLCYTSAISANPTGDVLYDVIILSEKSPLPSGYTYVKEFSDTKASISKKKRLCVKLIPLSTAETAVFDILISNKSKVVPNYMRIGDMSGFALWCKKEHVVKPKPLPKPRNISLEMKQLSLESENVNQPSAKPTGPHRQATLKRHESIYDSSNVYGISAMDGVPFTLHPKFENSITNGNKAFSPFKNLHIKSLADIEKELQFALEGCSMTMMPYDSGGEPKLGKRGGGPRTGSGGGRRNPGTEVPQDPSAASTSSSGSACRSASSCLLSMTMVL</sequence>
<evidence type="ECO:0000256" key="13">
    <source>
        <dbReference type="SAM" id="MobiDB-lite"/>
    </source>
</evidence>
<reference evidence="17" key="1">
    <citation type="submission" date="2025-05" db="UniProtKB">
        <authorList>
            <consortium name="RefSeq"/>
        </authorList>
    </citation>
    <scope>NUCLEOTIDE SEQUENCE [LARGE SCALE GENOMIC DNA]</scope>
</reference>
<evidence type="ECO:0000256" key="12">
    <source>
        <dbReference type="ARBA" id="ARBA00033024"/>
    </source>
</evidence>
<feature type="domain" description="MABP" evidence="16">
    <location>
        <begin position="2"/>
        <end position="142"/>
    </location>
</feature>
<dbReference type="Gene3D" id="2.100.10.50">
    <property type="match status" value="1"/>
</dbReference>
<dbReference type="InterPro" id="IPR023340">
    <property type="entry name" value="UMA"/>
</dbReference>
<keyword evidence="8" id="KW-0653">Protein transport</keyword>
<dbReference type="GeneID" id="110071578"/>
<feature type="chain" id="PRO_5045705809" description="Multivesicular body subunit 12A" evidence="14">
    <location>
        <begin position="18"/>
        <end position="317"/>
    </location>
</feature>
<keyword evidence="9" id="KW-0729">SH3-binding</keyword>
<dbReference type="InterPro" id="IPR023341">
    <property type="entry name" value="MABP"/>
</dbReference>
<comment type="subcellular location">
    <subcellularLocation>
        <location evidence="1">Cytoplasm</location>
    </subcellularLocation>
    <subcellularLocation>
        <location evidence="2">Late endosome membrane</location>
        <topology evidence="2">Peripheral membrane protein</topology>
    </subcellularLocation>
</comment>
<reference evidence="18" key="2">
    <citation type="submission" date="2025-08" db="UniProtKB">
        <authorList>
            <consortium name="RefSeq"/>
        </authorList>
    </citation>
    <scope>IDENTIFICATION</scope>
</reference>
<keyword evidence="14" id="KW-0732">Signal</keyword>
<evidence type="ECO:0000256" key="8">
    <source>
        <dbReference type="ARBA" id="ARBA00022927"/>
    </source>
</evidence>
<feature type="region of interest" description="Disordered" evidence="13">
    <location>
        <begin position="257"/>
        <end position="306"/>
    </location>
</feature>
<evidence type="ECO:0000259" key="15">
    <source>
        <dbReference type="PROSITE" id="PS51497"/>
    </source>
</evidence>
<evidence type="ECO:0000256" key="2">
    <source>
        <dbReference type="ARBA" id="ARBA00004633"/>
    </source>
</evidence>
<dbReference type="RefSeq" id="XP_072847378.1">
    <property type="nucleotide sequence ID" value="XM_072991277.1"/>
</dbReference>
<protein>
    <recommendedName>
        <fullName evidence="4">Multivesicular body subunit 12A</fullName>
    </recommendedName>
    <alternativeName>
        <fullName evidence="12">ESCRT-I complex subunit MVB12A</fullName>
    </alternativeName>
    <alternativeName>
        <fullName evidence="11">Protein FAM125A</fullName>
    </alternativeName>
</protein>
<feature type="compositionally biased region" description="Low complexity" evidence="13">
    <location>
        <begin position="282"/>
        <end position="306"/>
    </location>
</feature>
<dbReference type="PANTHER" id="PTHR31612:SF2">
    <property type="entry name" value="MULTIVESICULAR BODY SUBUNIT 12A"/>
    <property type="match status" value="1"/>
</dbReference>
<evidence type="ECO:0000256" key="5">
    <source>
        <dbReference type="ARBA" id="ARBA00022448"/>
    </source>
</evidence>
<dbReference type="InterPro" id="IPR018798">
    <property type="entry name" value="MVB12A/B"/>
</dbReference>
<evidence type="ECO:0000256" key="6">
    <source>
        <dbReference type="ARBA" id="ARBA00022490"/>
    </source>
</evidence>
<feature type="domain" description="UMA" evidence="15">
    <location>
        <begin position="203"/>
        <end position="252"/>
    </location>
</feature>
<keyword evidence="5" id="KW-0813">Transport</keyword>
<evidence type="ECO:0000313" key="17">
    <source>
        <dbReference type="Proteomes" id="UP001652642"/>
    </source>
</evidence>
<keyword evidence="6" id="KW-0963">Cytoplasm</keyword>
<evidence type="ECO:0000256" key="9">
    <source>
        <dbReference type="ARBA" id="ARBA00023036"/>
    </source>
</evidence>
<comment type="similarity">
    <text evidence="3">Belongs to the MVB12 family.</text>
</comment>
<organism evidence="17 18">
    <name type="scientific">Pogona vitticeps</name>
    <name type="common">central bearded dragon</name>
    <dbReference type="NCBI Taxonomy" id="103695"/>
    <lineage>
        <taxon>Eukaryota</taxon>
        <taxon>Metazoa</taxon>
        <taxon>Chordata</taxon>
        <taxon>Craniata</taxon>
        <taxon>Vertebrata</taxon>
        <taxon>Euteleostomi</taxon>
        <taxon>Lepidosauria</taxon>
        <taxon>Squamata</taxon>
        <taxon>Bifurcata</taxon>
        <taxon>Unidentata</taxon>
        <taxon>Episquamata</taxon>
        <taxon>Toxicofera</taxon>
        <taxon>Iguania</taxon>
        <taxon>Acrodonta</taxon>
        <taxon>Agamidae</taxon>
        <taxon>Amphibolurinae</taxon>
        <taxon>Pogona</taxon>
    </lineage>
</organism>
<evidence type="ECO:0000256" key="7">
    <source>
        <dbReference type="ARBA" id="ARBA00022753"/>
    </source>
</evidence>
<dbReference type="PROSITE" id="PS51497">
    <property type="entry name" value="UMA"/>
    <property type="match status" value="1"/>
</dbReference>
<proteinExistence type="inferred from homology"/>
<evidence type="ECO:0000256" key="10">
    <source>
        <dbReference type="ARBA" id="ARBA00023136"/>
    </source>
</evidence>
<evidence type="ECO:0000313" key="18">
    <source>
        <dbReference type="RefSeq" id="XP_072847378.1"/>
    </source>
</evidence>
<keyword evidence="10" id="KW-0472">Membrane</keyword>
<evidence type="ECO:0000256" key="1">
    <source>
        <dbReference type="ARBA" id="ARBA00004496"/>
    </source>
</evidence>
<evidence type="ECO:0000256" key="14">
    <source>
        <dbReference type="SAM" id="SignalP"/>
    </source>
</evidence>